<dbReference type="Proteomes" id="UP000887159">
    <property type="component" value="Unassembled WGS sequence"/>
</dbReference>
<gene>
    <name evidence="2" type="ORF">TNCV_3606131</name>
</gene>
<keyword evidence="3" id="KW-1185">Reference proteome</keyword>
<feature type="transmembrane region" description="Helical" evidence="1">
    <location>
        <begin position="40"/>
        <end position="61"/>
    </location>
</feature>
<protein>
    <submittedName>
        <fullName evidence="2">Uncharacterized protein</fullName>
    </submittedName>
</protein>
<dbReference type="AlphaFoldDB" id="A0A8X6RMD1"/>
<keyword evidence="1" id="KW-0472">Membrane</keyword>
<sequence length="150" mass="16586">MMSVMQDLTSLVFSVCGVTCRRLAVVMESGSKSQSSLTPLIYPFFLILIILQMFCPFATPVGLGSLDLFFFLCRFVGLNSFDLLSLCRPRRSRHIPSLAPWAPMSGYTLYVSRRAVVTGIGGKRKQIVNASLCDDEDPVPKFLPSNQGKV</sequence>
<comment type="caution">
    <text evidence="2">The sequence shown here is derived from an EMBL/GenBank/DDBJ whole genome shotgun (WGS) entry which is preliminary data.</text>
</comment>
<proteinExistence type="predicted"/>
<reference evidence="2" key="1">
    <citation type="submission" date="2020-08" db="EMBL/GenBank/DDBJ databases">
        <title>Multicomponent nature underlies the extraordinary mechanical properties of spider dragline silk.</title>
        <authorList>
            <person name="Kono N."/>
            <person name="Nakamura H."/>
            <person name="Mori M."/>
            <person name="Yoshida Y."/>
            <person name="Ohtoshi R."/>
            <person name="Malay A.D."/>
            <person name="Moran D.A.P."/>
            <person name="Tomita M."/>
            <person name="Numata K."/>
            <person name="Arakawa K."/>
        </authorList>
    </citation>
    <scope>NUCLEOTIDE SEQUENCE</scope>
</reference>
<accession>A0A8X6RMD1</accession>
<keyword evidence="1" id="KW-0812">Transmembrane</keyword>
<organism evidence="2 3">
    <name type="scientific">Trichonephila clavipes</name>
    <name type="common">Golden silk orbweaver</name>
    <name type="synonym">Nephila clavipes</name>
    <dbReference type="NCBI Taxonomy" id="2585209"/>
    <lineage>
        <taxon>Eukaryota</taxon>
        <taxon>Metazoa</taxon>
        <taxon>Ecdysozoa</taxon>
        <taxon>Arthropoda</taxon>
        <taxon>Chelicerata</taxon>
        <taxon>Arachnida</taxon>
        <taxon>Araneae</taxon>
        <taxon>Araneomorphae</taxon>
        <taxon>Entelegynae</taxon>
        <taxon>Araneoidea</taxon>
        <taxon>Nephilidae</taxon>
        <taxon>Trichonephila</taxon>
    </lineage>
</organism>
<evidence type="ECO:0000256" key="1">
    <source>
        <dbReference type="SAM" id="Phobius"/>
    </source>
</evidence>
<dbReference type="EMBL" id="BMAU01021183">
    <property type="protein sequence ID" value="GFX95154.1"/>
    <property type="molecule type" value="Genomic_DNA"/>
</dbReference>
<evidence type="ECO:0000313" key="3">
    <source>
        <dbReference type="Proteomes" id="UP000887159"/>
    </source>
</evidence>
<evidence type="ECO:0000313" key="2">
    <source>
        <dbReference type="EMBL" id="GFX95154.1"/>
    </source>
</evidence>
<name>A0A8X6RMD1_TRICX</name>
<keyword evidence="1" id="KW-1133">Transmembrane helix</keyword>